<evidence type="ECO:0000313" key="8">
    <source>
        <dbReference type="Proteomes" id="UP000563151"/>
    </source>
</evidence>
<dbReference type="PANTHER" id="PTHR35936">
    <property type="entry name" value="MEMBRANE-BOUND LYTIC MUREIN TRANSGLYCOSYLASE F"/>
    <property type="match status" value="1"/>
</dbReference>
<gene>
    <name evidence="7" type="ORF">HGG79_09235</name>
</gene>
<keyword evidence="8" id="KW-1185">Reference proteome</keyword>
<dbReference type="Pfam" id="PF00497">
    <property type="entry name" value="SBP_bac_3"/>
    <property type="match status" value="1"/>
</dbReference>
<keyword evidence="3" id="KW-0732">Signal</keyword>
<dbReference type="RefSeq" id="WP_035151129.1">
    <property type="nucleotide sequence ID" value="NZ_JAAZWO010000009.1"/>
</dbReference>
<dbReference type="InterPro" id="IPR001320">
    <property type="entry name" value="Iontro_rcpt_C"/>
</dbReference>
<evidence type="ECO:0000256" key="3">
    <source>
        <dbReference type="ARBA" id="ARBA00022729"/>
    </source>
</evidence>
<organism evidence="7 8">
    <name type="scientific">Clostridium tetanomorphum</name>
    <dbReference type="NCBI Taxonomy" id="1553"/>
    <lineage>
        <taxon>Bacteria</taxon>
        <taxon>Bacillati</taxon>
        <taxon>Bacillota</taxon>
        <taxon>Clostridia</taxon>
        <taxon>Eubacteriales</taxon>
        <taxon>Clostridiaceae</taxon>
        <taxon>Clostridium</taxon>
    </lineage>
</organism>
<evidence type="ECO:0000259" key="5">
    <source>
        <dbReference type="SMART" id="SM00062"/>
    </source>
</evidence>
<dbReference type="SMART" id="SM00079">
    <property type="entry name" value="PBPe"/>
    <property type="match status" value="1"/>
</dbReference>
<dbReference type="CDD" id="cd13530">
    <property type="entry name" value="PBP2_peptides_like"/>
    <property type="match status" value="1"/>
</dbReference>
<comment type="similarity">
    <text evidence="2 4">Belongs to the bacterial solute-binding protein 3 family.</text>
</comment>
<feature type="domain" description="Ionotropic glutamate receptor C-terminal" evidence="6">
    <location>
        <begin position="43"/>
        <end position="265"/>
    </location>
</feature>
<accession>A0A923EA49</accession>
<dbReference type="GO" id="GO:0015276">
    <property type="term" value="F:ligand-gated monoatomic ion channel activity"/>
    <property type="evidence" value="ECO:0007669"/>
    <property type="project" value="InterPro"/>
</dbReference>
<reference evidence="7 8" key="1">
    <citation type="submission" date="2020-04" db="EMBL/GenBank/DDBJ databases">
        <title>Genomic insights into acetone-butanol-ethanol (ABE) fermentation by sequencing solventogenic clostridia strains.</title>
        <authorList>
            <person name="Brown S."/>
        </authorList>
    </citation>
    <scope>NUCLEOTIDE SEQUENCE [LARGE SCALE GENOMIC DNA]</scope>
    <source>
        <strain evidence="7 8">DJ011</strain>
    </source>
</reference>
<dbReference type="Gene3D" id="3.40.190.10">
    <property type="entry name" value="Periplasmic binding protein-like II"/>
    <property type="match status" value="2"/>
</dbReference>
<feature type="domain" description="Solute-binding protein family 3/N-terminal" evidence="5">
    <location>
        <begin position="46"/>
        <end position="266"/>
    </location>
</feature>
<evidence type="ECO:0000256" key="2">
    <source>
        <dbReference type="ARBA" id="ARBA00010333"/>
    </source>
</evidence>
<dbReference type="SUPFAM" id="SSF53850">
    <property type="entry name" value="Periplasmic binding protein-like II"/>
    <property type="match status" value="1"/>
</dbReference>
<evidence type="ECO:0000256" key="1">
    <source>
        <dbReference type="ARBA" id="ARBA00004196"/>
    </source>
</evidence>
<dbReference type="GO" id="GO:0030313">
    <property type="term" value="C:cell envelope"/>
    <property type="evidence" value="ECO:0007669"/>
    <property type="project" value="UniProtKB-SubCell"/>
</dbReference>
<dbReference type="PROSITE" id="PS01039">
    <property type="entry name" value="SBP_BACTERIAL_3"/>
    <property type="match status" value="1"/>
</dbReference>
<evidence type="ECO:0000259" key="6">
    <source>
        <dbReference type="SMART" id="SM00079"/>
    </source>
</evidence>
<dbReference type="EMBL" id="JAAZWO010000009">
    <property type="protein sequence ID" value="MBC2397956.1"/>
    <property type="molecule type" value="Genomic_DNA"/>
</dbReference>
<comment type="subcellular location">
    <subcellularLocation>
        <location evidence="1">Cell envelope</location>
    </subcellularLocation>
</comment>
<dbReference type="PROSITE" id="PS51257">
    <property type="entry name" value="PROKAR_LIPOPROTEIN"/>
    <property type="match status" value="1"/>
</dbReference>
<comment type="caution">
    <text evidence="7">The sequence shown here is derived from an EMBL/GenBank/DDBJ whole genome shotgun (WGS) entry which is preliminary data.</text>
</comment>
<dbReference type="GO" id="GO:0016020">
    <property type="term" value="C:membrane"/>
    <property type="evidence" value="ECO:0007669"/>
    <property type="project" value="InterPro"/>
</dbReference>
<dbReference type="InterPro" id="IPR001638">
    <property type="entry name" value="Solute-binding_3/MltF_N"/>
</dbReference>
<dbReference type="Proteomes" id="UP000563151">
    <property type="component" value="Unassembled WGS sequence"/>
</dbReference>
<dbReference type="InterPro" id="IPR018313">
    <property type="entry name" value="SBP_3_CS"/>
</dbReference>
<evidence type="ECO:0000313" key="7">
    <source>
        <dbReference type="EMBL" id="MBC2397956.1"/>
    </source>
</evidence>
<dbReference type="SMART" id="SM00062">
    <property type="entry name" value="PBPb"/>
    <property type="match status" value="1"/>
</dbReference>
<proteinExistence type="inferred from homology"/>
<name>A0A923EA49_CLOTT</name>
<dbReference type="PANTHER" id="PTHR35936:SF34">
    <property type="entry name" value="ABC TRANSPORTER EXTRACELLULAR-BINDING PROTEIN YCKB-RELATED"/>
    <property type="match status" value="1"/>
</dbReference>
<protein>
    <submittedName>
        <fullName evidence="7">Amino acid ABC transporter substrate-binding protein</fullName>
    </submittedName>
</protein>
<dbReference type="AlphaFoldDB" id="A0A923EA49"/>
<sequence length="269" mass="29949">MKKILALITVLVLGITIFTACGNNSKKDKEDTKKLNSLERVKKDGVLTMGLNDTYPPMEFRDENHKLVGFDIDLGQEIGKKLGVKVEVKTNDWKGIILSLKSKKFDMILSTMSITEERKKEIDFSQPYIVGGQRIVIKKDNNTIKDVKDLKGKVVGCQLGSTGENSAKKIDGIKELKKYDGVTEAFNDLSVGRVDAVIADGQVGGFYLKKRGGDLILLDAKLTEEPVGIGFRKEDKELREAVDKALGDLKKEGILSKLSEKWFGYDIYK</sequence>
<evidence type="ECO:0000256" key="4">
    <source>
        <dbReference type="RuleBase" id="RU003744"/>
    </source>
</evidence>